<evidence type="ECO:0000313" key="7">
    <source>
        <dbReference type="EMBL" id="OSX76631.1"/>
    </source>
</evidence>
<keyword evidence="4" id="KW-0967">Endosome</keyword>
<feature type="region of interest" description="Disordered" evidence="5">
    <location>
        <begin position="607"/>
        <end position="650"/>
    </location>
</feature>
<dbReference type="InterPro" id="IPR004328">
    <property type="entry name" value="BRO1_dom"/>
</dbReference>
<dbReference type="PANTHER" id="PTHR23030:SF30">
    <property type="entry name" value="TYROSINE-PROTEIN PHOSPHATASE NON-RECEPTOR TYPE 23"/>
    <property type="match status" value="1"/>
</dbReference>
<sequence length="860" mass="85948">MASSSSPPFYILTRGKATQPVDIGAAFFRALPAGAFHPGQLETACRGLDAQRTQAASLSAVLAGAPGATLADGGTGVLSAYIASLNVFLPHAASVEARLPWTDAFAPTRSVALALLSFERAAVLVNLAVATAAAGAADARASAAEGHKAALKAFKVAAGLLGHLAAAPPPIAAGDVTVDLSSDGLAALRSVMLANAQMAYYRVAARAKVSDELAAKLAAGAVKLLDATAAHCASGALAGDLGVREVLAAPVEAASRLFAAEAHARMAAVADAGHDMAAQLGHLREASTALTDAREIVRERLPPRAAVGDTLLQRVAALEGSLTARRERADLENRSIYLQTASATLPTIEARVAVAPADVDALAVGTDGADPQTVALLSGATRARAAAGADADTRTMYGVAPDGAAAEARAEAARNDAAAAAEVAVLTEAMVDTDTRGLRDAYGQLSASLAAADSVVADATSSPALRSHGGGGGGGRGEAGPPLPAEVLDTVKWAVAAGGARGLDDLSRQVSSMAQKVNYQVATVQRSLASEAAADERAKADSRGALRRPASADLNRPYVESLERIRGELATAARSDAFVVDRLASRRAELARLDDLGDLSRVTADEDAAGGGAAGGGAHPHHHHHRGGFLGLGGLGSGGGRAPHDEDDNPAAALSRCLDRLHPQLTSARSILSAGQDAVAAAELRAATGRPTGLADAPAGGPARHEWARARAAAALARPHDHATRLTADARAAAEALDAGVVELRRAAAAANRDGSGGGGGGGGADGGNTPDLRARVVAAADGAAAARELHGFLTQGLTFYTKETEVLAKLLADVDGWVAARGMDADAALAAQMGGLGVGGGGGAASAATCRPRQGGGRV</sequence>
<name>A0A1X6P6W5_PORUM</name>
<protein>
    <recommendedName>
        <fullName evidence="6">BRO1 domain-containing protein</fullName>
    </recommendedName>
</protein>
<dbReference type="EMBL" id="KV918860">
    <property type="protein sequence ID" value="OSX76631.1"/>
    <property type="molecule type" value="Genomic_DNA"/>
</dbReference>
<accession>A0A1X6P6W5</accession>
<dbReference type="Pfam" id="PF03097">
    <property type="entry name" value="BRO1"/>
    <property type="match status" value="1"/>
</dbReference>
<evidence type="ECO:0000256" key="4">
    <source>
        <dbReference type="ARBA" id="ARBA00022753"/>
    </source>
</evidence>
<dbReference type="SMART" id="SM01041">
    <property type="entry name" value="BRO1"/>
    <property type="match status" value="1"/>
</dbReference>
<dbReference type="AlphaFoldDB" id="A0A1X6P6W5"/>
<keyword evidence="3" id="KW-0963">Cytoplasm</keyword>
<reference evidence="7 8" key="1">
    <citation type="submission" date="2017-03" db="EMBL/GenBank/DDBJ databases">
        <title>WGS assembly of Porphyra umbilicalis.</title>
        <authorList>
            <person name="Brawley S.H."/>
            <person name="Blouin N.A."/>
            <person name="Ficko-Blean E."/>
            <person name="Wheeler G.L."/>
            <person name="Lohr M."/>
            <person name="Goodson H.V."/>
            <person name="Jenkins J.W."/>
            <person name="Blaby-Haas C.E."/>
            <person name="Helliwell K.E."/>
            <person name="Chan C."/>
            <person name="Marriage T."/>
            <person name="Bhattacharya D."/>
            <person name="Klein A.S."/>
            <person name="Badis Y."/>
            <person name="Brodie J."/>
            <person name="Cao Y."/>
            <person name="Collen J."/>
            <person name="Dittami S.M."/>
            <person name="Gachon C.M."/>
            <person name="Green B.R."/>
            <person name="Karpowicz S."/>
            <person name="Kim J.W."/>
            <person name="Kudahl U."/>
            <person name="Lin S."/>
            <person name="Michel G."/>
            <person name="Mittag M."/>
            <person name="Olson B.J."/>
            <person name="Pangilinan J."/>
            <person name="Peng Y."/>
            <person name="Qiu H."/>
            <person name="Shu S."/>
            <person name="Singer J.T."/>
            <person name="Smith A.G."/>
            <person name="Sprecher B.N."/>
            <person name="Wagner V."/>
            <person name="Wang W."/>
            <person name="Wang Z.-Y."/>
            <person name="Yan J."/>
            <person name="Yarish C."/>
            <person name="Zoeuner-Riek S."/>
            <person name="Zhuang Y."/>
            <person name="Zou Y."/>
            <person name="Lindquist E.A."/>
            <person name="Grimwood J."/>
            <person name="Barry K."/>
            <person name="Rokhsar D.S."/>
            <person name="Schmutz J."/>
            <person name="Stiller J.W."/>
            <person name="Grossman A.R."/>
            <person name="Prochnik S.E."/>
        </authorList>
    </citation>
    <scope>NUCLEOTIDE SEQUENCE [LARGE SCALE GENOMIC DNA]</scope>
    <source>
        <strain evidence="7">4086291</strain>
    </source>
</reference>
<dbReference type="PANTHER" id="PTHR23030">
    <property type="entry name" value="PCD6 INTERACTING PROTEIN-RELATED"/>
    <property type="match status" value="1"/>
</dbReference>
<keyword evidence="8" id="KW-1185">Reference proteome</keyword>
<dbReference type="InterPro" id="IPR038499">
    <property type="entry name" value="BRO1_sf"/>
</dbReference>
<dbReference type="GO" id="GO:0043328">
    <property type="term" value="P:protein transport to vacuole involved in ubiquitin-dependent protein catabolic process via the multivesicular body sorting pathway"/>
    <property type="evidence" value="ECO:0007669"/>
    <property type="project" value="TreeGrafter"/>
</dbReference>
<evidence type="ECO:0000256" key="2">
    <source>
        <dbReference type="ARBA" id="ARBA00004496"/>
    </source>
</evidence>
<feature type="compositionally biased region" description="Gly residues" evidence="5">
    <location>
        <begin position="609"/>
        <end position="618"/>
    </location>
</feature>
<dbReference type="Gene3D" id="1.25.40.280">
    <property type="entry name" value="alix/aip1 like domains"/>
    <property type="match status" value="1"/>
</dbReference>
<dbReference type="PROSITE" id="PS51180">
    <property type="entry name" value="BRO1"/>
    <property type="match status" value="1"/>
</dbReference>
<gene>
    <name evidence="7" type="ORF">BU14_0183s0023</name>
</gene>
<dbReference type="Pfam" id="PF13949">
    <property type="entry name" value="ALIX_LYPXL_bnd"/>
    <property type="match status" value="1"/>
</dbReference>
<feature type="compositionally biased region" description="Gly residues" evidence="5">
    <location>
        <begin position="628"/>
        <end position="641"/>
    </location>
</feature>
<dbReference type="Proteomes" id="UP000218209">
    <property type="component" value="Unassembled WGS sequence"/>
</dbReference>
<dbReference type="Gene3D" id="1.20.140.50">
    <property type="entry name" value="alix/aip1 like domains"/>
    <property type="match status" value="1"/>
</dbReference>
<evidence type="ECO:0000259" key="6">
    <source>
        <dbReference type="PROSITE" id="PS51180"/>
    </source>
</evidence>
<evidence type="ECO:0000256" key="1">
    <source>
        <dbReference type="ARBA" id="ARBA00004177"/>
    </source>
</evidence>
<feature type="domain" description="BRO1" evidence="6">
    <location>
        <begin position="7"/>
        <end position="513"/>
    </location>
</feature>
<comment type="subcellular location">
    <subcellularLocation>
        <location evidence="2">Cytoplasm</location>
    </subcellularLocation>
    <subcellularLocation>
        <location evidence="1">Endosome</location>
    </subcellularLocation>
</comment>
<feature type="region of interest" description="Disordered" evidence="5">
    <location>
        <begin position="461"/>
        <end position="483"/>
    </location>
</feature>
<dbReference type="InterPro" id="IPR025304">
    <property type="entry name" value="ALIX_V_dom"/>
</dbReference>
<organism evidence="7 8">
    <name type="scientific">Porphyra umbilicalis</name>
    <name type="common">Purple laver</name>
    <name type="synonym">Red alga</name>
    <dbReference type="NCBI Taxonomy" id="2786"/>
    <lineage>
        <taxon>Eukaryota</taxon>
        <taxon>Rhodophyta</taxon>
        <taxon>Bangiophyceae</taxon>
        <taxon>Bangiales</taxon>
        <taxon>Bangiaceae</taxon>
        <taxon>Porphyra</taxon>
    </lineage>
</organism>
<feature type="compositionally biased region" description="Gly residues" evidence="5">
    <location>
        <begin position="468"/>
        <end position="478"/>
    </location>
</feature>
<proteinExistence type="predicted"/>
<dbReference type="GO" id="GO:0005768">
    <property type="term" value="C:endosome"/>
    <property type="evidence" value="ECO:0007669"/>
    <property type="project" value="UniProtKB-SubCell"/>
</dbReference>
<evidence type="ECO:0000256" key="5">
    <source>
        <dbReference type="SAM" id="MobiDB-lite"/>
    </source>
</evidence>
<evidence type="ECO:0000313" key="8">
    <source>
        <dbReference type="Proteomes" id="UP000218209"/>
    </source>
</evidence>
<evidence type="ECO:0000256" key="3">
    <source>
        <dbReference type="ARBA" id="ARBA00022490"/>
    </source>
</evidence>